<feature type="transmembrane region" description="Helical" evidence="1">
    <location>
        <begin position="57"/>
        <end position="77"/>
    </location>
</feature>
<reference evidence="3" key="1">
    <citation type="submission" date="2017-04" db="EMBL/GenBank/DDBJ databases">
        <authorList>
            <person name="Varghese N."/>
            <person name="Submissions S."/>
        </authorList>
    </citation>
    <scope>NUCLEOTIDE SEQUENCE [LARGE SCALE GENOMIC DNA]</scope>
    <source>
        <strain evidence="3">USBA 82</strain>
    </source>
</reference>
<name>A0A1X7IWW5_9BACT</name>
<accession>A0A1X7IWW5</accession>
<gene>
    <name evidence="2" type="ORF">SAMN06275492_10631</name>
</gene>
<dbReference type="AlphaFoldDB" id="A0A1X7IWW5"/>
<dbReference type="EMBL" id="FXBB01000006">
    <property type="protein sequence ID" value="SMG19703.1"/>
    <property type="molecule type" value="Genomic_DNA"/>
</dbReference>
<dbReference type="STRING" id="561720.SAMN06275492_10631"/>
<proteinExistence type="predicted"/>
<evidence type="ECO:0000256" key="1">
    <source>
        <dbReference type="SAM" id="Phobius"/>
    </source>
</evidence>
<sequence length="113" mass="12488">MAVSLREAASVCVDTGKDRLEMSMVKIFEGLMLICFGMAWPASILKSFTSGSTKGKSLVFLVVILIGYASGIAKCLLEPSIHWPVFSLYILNTLMVSTDTALYFRNKRREATE</sequence>
<evidence type="ECO:0000313" key="2">
    <source>
        <dbReference type="EMBL" id="SMG19703.1"/>
    </source>
</evidence>
<keyword evidence="3" id="KW-1185">Reference proteome</keyword>
<dbReference type="RefSeq" id="WP_234986120.1">
    <property type="nucleotide sequence ID" value="NZ_FXBB01000006.1"/>
</dbReference>
<keyword evidence="1" id="KW-0472">Membrane</keyword>
<feature type="transmembrane region" description="Helical" evidence="1">
    <location>
        <begin position="27"/>
        <end position="45"/>
    </location>
</feature>
<organism evidence="2 3">
    <name type="scientific">Dethiosulfovibrio salsuginis</name>
    <dbReference type="NCBI Taxonomy" id="561720"/>
    <lineage>
        <taxon>Bacteria</taxon>
        <taxon>Thermotogati</taxon>
        <taxon>Synergistota</taxon>
        <taxon>Synergistia</taxon>
        <taxon>Synergistales</taxon>
        <taxon>Dethiosulfovibrionaceae</taxon>
        <taxon>Dethiosulfovibrio</taxon>
    </lineage>
</organism>
<keyword evidence="1" id="KW-0812">Transmembrane</keyword>
<evidence type="ECO:0000313" key="3">
    <source>
        <dbReference type="Proteomes" id="UP000193355"/>
    </source>
</evidence>
<feature type="transmembrane region" description="Helical" evidence="1">
    <location>
        <begin position="83"/>
        <end position="104"/>
    </location>
</feature>
<keyword evidence="1" id="KW-1133">Transmembrane helix</keyword>
<protein>
    <recommendedName>
        <fullName evidence="4">PQ loop repeat-containing protein</fullName>
    </recommendedName>
</protein>
<evidence type="ECO:0008006" key="4">
    <source>
        <dbReference type="Google" id="ProtNLM"/>
    </source>
</evidence>
<dbReference type="Proteomes" id="UP000193355">
    <property type="component" value="Unassembled WGS sequence"/>
</dbReference>